<reference evidence="1" key="1">
    <citation type="journal article" date="2014" name="Front. Microbiol.">
        <title>High frequency of phylogenetically diverse reductive dehalogenase-homologous genes in deep subseafloor sedimentary metagenomes.</title>
        <authorList>
            <person name="Kawai M."/>
            <person name="Futagami T."/>
            <person name="Toyoda A."/>
            <person name="Takaki Y."/>
            <person name="Nishi S."/>
            <person name="Hori S."/>
            <person name="Arai W."/>
            <person name="Tsubouchi T."/>
            <person name="Morono Y."/>
            <person name="Uchiyama I."/>
            <person name="Ito T."/>
            <person name="Fujiyama A."/>
            <person name="Inagaki F."/>
            <person name="Takami H."/>
        </authorList>
    </citation>
    <scope>NUCLEOTIDE SEQUENCE</scope>
    <source>
        <strain evidence="1">Expedition CK06-06</strain>
    </source>
</reference>
<dbReference type="AlphaFoldDB" id="X0V680"/>
<accession>X0V680</accession>
<organism evidence="1">
    <name type="scientific">marine sediment metagenome</name>
    <dbReference type="NCBI Taxonomy" id="412755"/>
    <lineage>
        <taxon>unclassified sequences</taxon>
        <taxon>metagenomes</taxon>
        <taxon>ecological metagenomes</taxon>
    </lineage>
</organism>
<dbReference type="EMBL" id="BARS01020405">
    <property type="protein sequence ID" value="GAG06887.1"/>
    <property type="molecule type" value="Genomic_DNA"/>
</dbReference>
<gene>
    <name evidence="1" type="ORF">S01H1_32907</name>
</gene>
<comment type="caution">
    <text evidence="1">The sequence shown here is derived from an EMBL/GenBank/DDBJ whole genome shotgun (WGS) entry which is preliminary data.</text>
</comment>
<proteinExistence type="predicted"/>
<evidence type="ECO:0000313" key="1">
    <source>
        <dbReference type="EMBL" id="GAG06887.1"/>
    </source>
</evidence>
<name>X0V680_9ZZZZ</name>
<sequence>MLFRSTGLGKTELVAEIDHIERRGDYLVLHVNTLEPVRWKIRGAISYNDLMTLLKAALKASVIAFLLSPFRAFRQANHPGDF</sequence>
<protein>
    <submittedName>
        <fullName evidence="1">Uncharacterized protein</fullName>
    </submittedName>
</protein>